<gene>
    <name evidence="2" type="ORF">SAMN04488511_101500</name>
</gene>
<evidence type="ECO:0000313" key="2">
    <source>
        <dbReference type="EMBL" id="SFA39682.1"/>
    </source>
</evidence>
<dbReference type="GO" id="GO:0070988">
    <property type="term" value="P:demethylation"/>
    <property type="evidence" value="ECO:0007669"/>
    <property type="project" value="InterPro"/>
</dbReference>
<accession>A0A1I0SJN3</accession>
<dbReference type="Gene3D" id="2.60.120.590">
    <property type="entry name" value="Alpha-ketoglutarate-dependent dioxygenase AlkB-like"/>
    <property type="match status" value="1"/>
</dbReference>
<feature type="domain" description="Fe2OG dioxygenase" evidence="1">
    <location>
        <begin position="82"/>
        <end position="183"/>
    </location>
</feature>
<dbReference type="STRING" id="332999.SAMN04488511_101500"/>
<proteinExistence type="predicted"/>
<dbReference type="PROSITE" id="PS51471">
    <property type="entry name" value="FE2OG_OXY"/>
    <property type="match status" value="1"/>
</dbReference>
<dbReference type="Pfam" id="PF13532">
    <property type="entry name" value="2OG-FeII_Oxy_2"/>
    <property type="match status" value="1"/>
</dbReference>
<organism evidence="2 3">
    <name type="scientific">Pedobacter suwonensis</name>
    <dbReference type="NCBI Taxonomy" id="332999"/>
    <lineage>
        <taxon>Bacteria</taxon>
        <taxon>Pseudomonadati</taxon>
        <taxon>Bacteroidota</taxon>
        <taxon>Sphingobacteriia</taxon>
        <taxon>Sphingobacteriales</taxon>
        <taxon>Sphingobacteriaceae</taxon>
        <taxon>Pedobacter</taxon>
    </lineage>
</organism>
<dbReference type="SUPFAM" id="SSF51197">
    <property type="entry name" value="Clavaminate synthase-like"/>
    <property type="match status" value="1"/>
</dbReference>
<dbReference type="GO" id="GO:0032451">
    <property type="term" value="F:demethylase activity"/>
    <property type="evidence" value="ECO:0007669"/>
    <property type="project" value="TreeGrafter"/>
</dbReference>
<dbReference type="RefSeq" id="WP_090979868.1">
    <property type="nucleotide sequence ID" value="NZ_FOJM01000001.1"/>
</dbReference>
<dbReference type="Proteomes" id="UP000198836">
    <property type="component" value="Unassembled WGS sequence"/>
</dbReference>
<dbReference type="InterPro" id="IPR005123">
    <property type="entry name" value="Oxoglu/Fe-dep_dioxygenase_dom"/>
</dbReference>
<dbReference type="EMBL" id="FOJM01000001">
    <property type="protein sequence ID" value="SFA39682.1"/>
    <property type="molecule type" value="Genomic_DNA"/>
</dbReference>
<name>A0A1I0SJN3_9SPHI</name>
<dbReference type="OrthoDB" id="278699at2"/>
<evidence type="ECO:0000259" key="1">
    <source>
        <dbReference type="PROSITE" id="PS51471"/>
    </source>
</evidence>
<keyword evidence="2" id="KW-0223">Dioxygenase</keyword>
<keyword evidence="3" id="KW-1185">Reference proteome</keyword>
<evidence type="ECO:0000313" key="3">
    <source>
        <dbReference type="Proteomes" id="UP000198836"/>
    </source>
</evidence>
<dbReference type="InterPro" id="IPR032857">
    <property type="entry name" value="ALKBH4"/>
</dbReference>
<dbReference type="PANTHER" id="PTHR12463:SF1">
    <property type="entry name" value="2-OXOGLUTARATE AND FE-DEPENDENT OXYGENASE FAMILY PROTEIN"/>
    <property type="match status" value="1"/>
</dbReference>
<dbReference type="InterPro" id="IPR027450">
    <property type="entry name" value="AlkB-like"/>
</dbReference>
<dbReference type="InterPro" id="IPR037151">
    <property type="entry name" value="AlkB-like_sf"/>
</dbReference>
<reference evidence="3" key="1">
    <citation type="submission" date="2016-10" db="EMBL/GenBank/DDBJ databases">
        <authorList>
            <person name="Varghese N."/>
            <person name="Submissions S."/>
        </authorList>
    </citation>
    <scope>NUCLEOTIDE SEQUENCE [LARGE SCALE GENOMIC DNA]</scope>
    <source>
        <strain evidence="3">DSM 18130</strain>
    </source>
</reference>
<protein>
    <submittedName>
        <fullName evidence="2">Alkylated DNA repair dioxygenase AlkB</fullName>
    </submittedName>
</protein>
<dbReference type="PANTHER" id="PTHR12463">
    <property type="entry name" value="OXYGENASE-RELATED"/>
    <property type="match status" value="1"/>
</dbReference>
<sequence length="211" mass="24159">METPVPGFLIYPDFISEALEQQLIAEIDAQPWMVDYARRLQYYGFRNELEAPYALIGIPLPIPPAISEVARKILTEKNLEHAPDQVIINEYQPGEGIRPHKDRNYYENQICGLNLASGCIMRFTKVKDGEVVDIEIPARSLYIMQDDARKKWNHGIPPRKKDLINGVIRHRGRRLSITYRKVKPSKVQKINPEGRVAAILREKFKVTIAGG</sequence>
<dbReference type="AlphaFoldDB" id="A0A1I0SJN3"/>
<keyword evidence="2" id="KW-0560">Oxidoreductase</keyword>
<dbReference type="GO" id="GO:0051213">
    <property type="term" value="F:dioxygenase activity"/>
    <property type="evidence" value="ECO:0007669"/>
    <property type="project" value="UniProtKB-KW"/>
</dbReference>